<dbReference type="CDD" id="cd11056">
    <property type="entry name" value="CYP6-like"/>
    <property type="match status" value="1"/>
</dbReference>
<name>A0A1B6HW91_9HEMI</name>
<dbReference type="GO" id="GO:0005789">
    <property type="term" value="C:endoplasmic reticulum membrane"/>
    <property type="evidence" value="ECO:0007669"/>
    <property type="project" value="UniProtKB-SubCell"/>
</dbReference>
<dbReference type="InterPro" id="IPR002401">
    <property type="entry name" value="Cyt_P450_E_grp-I"/>
</dbReference>
<accession>A0A1B6HW91</accession>
<dbReference type="GO" id="GO:0016705">
    <property type="term" value="F:oxidoreductase activity, acting on paired donors, with incorporation or reduction of molecular oxygen"/>
    <property type="evidence" value="ECO:0007669"/>
    <property type="project" value="InterPro"/>
</dbReference>
<evidence type="ECO:0000256" key="8">
    <source>
        <dbReference type="ARBA" id="ARBA00022824"/>
    </source>
</evidence>
<dbReference type="InterPro" id="IPR017972">
    <property type="entry name" value="Cyt_P450_CS"/>
</dbReference>
<evidence type="ECO:0000256" key="11">
    <source>
        <dbReference type="ARBA" id="ARBA00023004"/>
    </source>
</evidence>
<evidence type="ECO:0000256" key="13">
    <source>
        <dbReference type="ARBA" id="ARBA00023136"/>
    </source>
</evidence>
<keyword evidence="7 14" id="KW-0479">Metal-binding</keyword>
<comment type="similarity">
    <text evidence="5 15">Belongs to the cytochrome P450 family.</text>
</comment>
<evidence type="ECO:0000256" key="10">
    <source>
        <dbReference type="ARBA" id="ARBA00023002"/>
    </source>
</evidence>
<dbReference type="SUPFAM" id="SSF48264">
    <property type="entry name" value="Cytochrome P450"/>
    <property type="match status" value="1"/>
</dbReference>
<evidence type="ECO:0000256" key="3">
    <source>
        <dbReference type="ARBA" id="ARBA00004174"/>
    </source>
</evidence>
<evidence type="ECO:0000256" key="4">
    <source>
        <dbReference type="ARBA" id="ARBA00004406"/>
    </source>
</evidence>
<evidence type="ECO:0000256" key="12">
    <source>
        <dbReference type="ARBA" id="ARBA00023033"/>
    </source>
</evidence>
<dbReference type="InterPro" id="IPR001128">
    <property type="entry name" value="Cyt_P450"/>
</dbReference>
<comment type="cofactor">
    <cofactor evidence="1 14">
        <name>heme</name>
        <dbReference type="ChEBI" id="CHEBI:30413"/>
    </cofactor>
</comment>
<dbReference type="FunFam" id="1.10.630.10:FF:000042">
    <property type="entry name" value="Cytochrome P450"/>
    <property type="match status" value="1"/>
</dbReference>
<evidence type="ECO:0000256" key="14">
    <source>
        <dbReference type="PIRSR" id="PIRSR602401-1"/>
    </source>
</evidence>
<dbReference type="AlphaFoldDB" id="A0A1B6HW91"/>
<evidence type="ECO:0000256" key="15">
    <source>
        <dbReference type="RuleBase" id="RU000461"/>
    </source>
</evidence>
<keyword evidence="16" id="KW-1133">Transmembrane helix</keyword>
<evidence type="ECO:0000256" key="2">
    <source>
        <dbReference type="ARBA" id="ARBA00003690"/>
    </source>
</evidence>
<dbReference type="PRINTS" id="PR00463">
    <property type="entry name" value="EP450I"/>
</dbReference>
<reference evidence="17" key="1">
    <citation type="submission" date="2015-11" db="EMBL/GenBank/DDBJ databases">
        <title>De novo transcriptome assembly of four potential Pierce s Disease insect vectors from Arizona vineyards.</title>
        <authorList>
            <person name="Tassone E.E."/>
        </authorList>
    </citation>
    <scope>NUCLEOTIDE SEQUENCE</scope>
</reference>
<keyword evidence="16" id="KW-0812">Transmembrane</keyword>
<dbReference type="GO" id="GO:0005506">
    <property type="term" value="F:iron ion binding"/>
    <property type="evidence" value="ECO:0007669"/>
    <property type="project" value="InterPro"/>
</dbReference>
<evidence type="ECO:0000256" key="6">
    <source>
        <dbReference type="ARBA" id="ARBA00022617"/>
    </source>
</evidence>
<proteinExistence type="inferred from homology"/>
<comment type="subcellular location">
    <subcellularLocation>
        <location evidence="4">Endoplasmic reticulum membrane</location>
        <topology evidence="4">Peripheral membrane protein</topology>
    </subcellularLocation>
    <subcellularLocation>
        <location evidence="3">Microsome membrane</location>
        <topology evidence="3">Peripheral membrane protein</topology>
    </subcellularLocation>
</comment>
<evidence type="ECO:0000313" key="17">
    <source>
        <dbReference type="EMBL" id="JAS78941.1"/>
    </source>
</evidence>
<evidence type="ECO:0000256" key="5">
    <source>
        <dbReference type="ARBA" id="ARBA00010617"/>
    </source>
</evidence>
<dbReference type="PROSITE" id="PS00086">
    <property type="entry name" value="CYTOCHROME_P450"/>
    <property type="match status" value="1"/>
</dbReference>
<feature type="binding site" description="axial binding residue" evidence="14">
    <location>
        <position position="455"/>
    </location>
    <ligand>
        <name>heme</name>
        <dbReference type="ChEBI" id="CHEBI:30413"/>
    </ligand>
    <ligandPart>
        <name>Fe</name>
        <dbReference type="ChEBI" id="CHEBI:18248"/>
    </ligandPart>
</feature>
<keyword evidence="6 14" id="KW-0349">Heme</keyword>
<sequence length="510" mass="58182">RSVYSSFVEREVSTVVAMLTMVDWLLVAVGLLAACYWYLSWNMSYWRARGVYTLPGALPGVGHMLDALLLRRGVQTICIQAYHNIETKGQPAVGLYLFRQPVLMLKDPDLIQTVLIKEFSSFHDNALQVDDEVDPYVSRNPFITRGQRWKTLRQKLSPAFSPARMKVIFPLIQAVGQEFNKYMRKHLNENINLNHVTGLFTSEVVAKCAFGLDGNAFNDLDTPFYQHGRKIWDGTLNSPFESFLIFLIPSINKILKRSFFPKETAEFFEDVIKQAIEYRQKAPDKVADNDFLQFLINLHNKNEFGLIDVVAQCLTFFTDGFETSSLTASFALYELTMNPDIQESLRQEVRATESFNYESITSLPLLDRVLQETLRKYGVFTMTKECSKDFTLQADGRSFPIKKGQHVVVPVNAIQNDPNIYPNPDKFDPDRFLPENIKTRHPISFMGFSAGPRTCIGNKFAACQIKVLLANILTNFKLVKCNKTAEKLKLNPLLPLPVVEGGIWLQFQEL</sequence>
<dbReference type="PANTHER" id="PTHR24292">
    <property type="entry name" value="CYTOCHROME P450"/>
    <property type="match status" value="1"/>
</dbReference>
<keyword evidence="11 14" id="KW-0408">Iron</keyword>
<feature type="transmembrane region" description="Helical" evidence="16">
    <location>
        <begin position="12"/>
        <end position="39"/>
    </location>
</feature>
<dbReference type="Gene3D" id="1.10.630.10">
    <property type="entry name" value="Cytochrome P450"/>
    <property type="match status" value="1"/>
</dbReference>
<gene>
    <name evidence="17" type="ORF">g.41262</name>
</gene>
<dbReference type="GO" id="GO:0020037">
    <property type="term" value="F:heme binding"/>
    <property type="evidence" value="ECO:0007669"/>
    <property type="project" value="InterPro"/>
</dbReference>
<dbReference type="InterPro" id="IPR036396">
    <property type="entry name" value="Cyt_P450_sf"/>
</dbReference>
<evidence type="ECO:0008006" key="18">
    <source>
        <dbReference type="Google" id="ProtNLM"/>
    </source>
</evidence>
<dbReference type="GO" id="GO:0004497">
    <property type="term" value="F:monooxygenase activity"/>
    <property type="evidence" value="ECO:0007669"/>
    <property type="project" value="UniProtKB-KW"/>
</dbReference>
<keyword evidence="12 15" id="KW-0503">Monooxygenase</keyword>
<comment type="function">
    <text evidence="2">May be involved in the metabolism of insect hormones and in the breakdown of synthetic insecticides.</text>
</comment>
<dbReference type="PRINTS" id="PR00385">
    <property type="entry name" value="P450"/>
</dbReference>
<evidence type="ECO:0000256" key="1">
    <source>
        <dbReference type="ARBA" id="ARBA00001971"/>
    </source>
</evidence>
<organism evidence="17">
    <name type="scientific">Homalodisca liturata</name>
    <dbReference type="NCBI Taxonomy" id="320908"/>
    <lineage>
        <taxon>Eukaryota</taxon>
        <taxon>Metazoa</taxon>
        <taxon>Ecdysozoa</taxon>
        <taxon>Arthropoda</taxon>
        <taxon>Hexapoda</taxon>
        <taxon>Insecta</taxon>
        <taxon>Pterygota</taxon>
        <taxon>Neoptera</taxon>
        <taxon>Paraneoptera</taxon>
        <taxon>Hemiptera</taxon>
        <taxon>Auchenorrhyncha</taxon>
        <taxon>Membracoidea</taxon>
        <taxon>Cicadellidae</taxon>
        <taxon>Cicadellinae</taxon>
        <taxon>Proconiini</taxon>
        <taxon>Homalodisca</taxon>
    </lineage>
</organism>
<dbReference type="InterPro" id="IPR050476">
    <property type="entry name" value="Insect_CytP450_Detox"/>
</dbReference>
<keyword evidence="10 15" id="KW-0560">Oxidoreductase</keyword>
<protein>
    <recommendedName>
        <fullName evidence="18">Cytochrome P450</fullName>
    </recommendedName>
</protein>
<dbReference type="EMBL" id="GECU01028765">
    <property type="protein sequence ID" value="JAS78941.1"/>
    <property type="molecule type" value="Transcribed_RNA"/>
</dbReference>
<feature type="non-terminal residue" evidence="17">
    <location>
        <position position="1"/>
    </location>
</feature>
<evidence type="ECO:0000256" key="7">
    <source>
        <dbReference type="ARBA" id="ARBA00022723"/>
    </source>
</evidence>
<dbReference type="PANTHER" id="PTHR24292:SF84">
    <property type="entry name" value="CYTOCHROME P450 28A5-RELATED"/>
    <property type="match status" value="1"/>
</dbReference>
<keyword evidence="9" id="KW-0492">Microsome</keyword>
<keyword evidence="8" id="KW-0256">Endoplasmic reticulum</keyword>
<keyword evidence="13 16" id="KW-0472">Membrane</keyword>
<dbReference type="Pfam" id="PF00067">
    <property type="entry name" value="p450"/>
    <property type="match status" value="1"/>
</dbReference>
<evidence type="ECO:0000256" key="16">
    <source>
        <dbReference type="SAM" id="Phobius"/>
    </source>
</evidence>
<evidence type="ECO:0000256" key="9">
    <source>
        <dbReference type="ARBA" id="ARBA00022848"/>
    </source>
</evidence>